<keyword evidence="2" id="KW-0732">Signal</keyword>
<gene>
    <name evidence="3" type="ORF">fugu_001833</name>
</gene>
<dbReference type="Gene3D" id="3.10.130.10">
    <property type="entry name" value="Ribonuclease A-like domain"/>
    <property type="match status" value="3"/>
</dbReference>
<feature type="compositionally biased region" description="Basic and acidic residues" evidence="1">
    <location>
        <begin position="360"/>
        <end position="379"/>
    </location>
</feature>
<evidence type="ECO:0000313" key="3">
    <source>
        <dbReference type="EMBL" id="TNM93657.1"/>
    </source>
</evidence>
<feature type="chain" id="PRO_5021364206" evidence="2">
    <location>
        <begin position="21"/>
        <end position="419"/>
    </location>
</feature>
<name>A0A4Z2BPD5_9TELE</name>
<dbReference type="Proteomes" id="UP000516260">
    <property type="component" value="Chromosome 2"/>
</dbReference>
<dbReference type="EMBL" id="SWLE01000012">
    <property type="protein sequence ID" value="TNM93657.1"/>
    <property type="molecule type" value="Genomic_DNA"/>
</dbReference>
<reference evidence="3 4" key="1">
    <citation type="submission" date="2019-04" db="EMBL/GenBank/DDBJ databases">
        <title>The sequence and de novo assembly of Takifugu bimaculatus genome using PacBio and Hi-C technologies.</title>
        <authorList>
            <person name="Xu P."/>
            <person name="Liu B."/>
            <person name="Zhou Z."/>
        </authorList>
    </citation>
    <scope>NUCLEOTIDE SEQUENCE [LARGE SCALE GENOMIC DNA]</scope>
    <source>
        <strain evidence="3">TB-2018</strain>
        <tissue evidence="3">Muscle</tissue>
    </source>
</reference>
<keyword evidence="4" id="KW-1185">Reference proteome</keyword>
<evidence type="ECO:0000256" key="1">
    <source>
        <dbReference type="SAM" id="MobiDB-lite"/>
    </source>
</evidence>
<accession>A0A4Z2BPD5</accession>
<comment type="caution">
    <text evidence="3">The sequence shown here is derived from an EMBL/GenBank/DDBJ whole genome shotgun (WGS) entry which is preliminary data.</text>
</comment>
<dbReference type="AlphaFoldDB" id="A0A4Z2BPD5"/>
<protein>
    <submittedName>
        <fullName evidence="3">Uncharacterized protein</fullName>
    </submittedName>
</protein>
<dbReference type="InterPro" id="IPR036816">
    <property type="entry name" value="RNaseA-like_dom_sf"/>
</dbReference>
<sequence length="419" mass="47075">MNVALLTAFAVSLLIREGKGSVSWADPGVTNPQPCQQENRGDPGYSYLVKKGLCGRVPVQSFIQATEAQVVQVCGTAGSRVLGGGNLCISKSEMKIYDVVSECSVKNVTVRRHKVVLACEKADVKVPCQEKSNIANYEQFVNRHVLNESFDRKDKEQWSRYLLNKNLCGRTFVQSFIEAKESDVSEVCRTAGKRVENGRNLCISNSDMKVLLVSSAELDSSDFQLRRKLQVRPRRGRRRTSSAPTLFNDVFLFPQARKMNFALVTIVTIFLLVHEGKGQFSGAERDDVKVPCQDKSSQHNYDEFVRRHILNKSFNRTDEQQWRRYLEEKNLCGRTPVQSFIDADENQVSQVCRTSGKRVVNGERGERERARENERESRTKAPSQSSSGSSKRGNLLHEGFPLGHRDPLTPAGSQLPSAN</sequence>
<feature type="region of interest" description="Disordered" evidence="1">
    <location>
        <begin position="354"/>
        <end position="419"/>
    </location>
</feature>
<organism evidence="3 4">
    <name type="scientific">Takifugu bimaculatus</name>
    <dbReference type="NCBI Taxonomy" id="433685"/>
    <lineage>
        <taxon>Eukaryota</taxon>
        <taxon>Metazoa</taxon>
        <taxon>Chordata</taxon>
        <taxon>Craniata</taxon>
        <taxon>Vertebrata</taxon>
        <taxon>Euteleostomi</taxon>
        <taxon>Actinopterygii</taxon>
        <taxon>Neopterygii</taxon>
        <taxon>Teleostei</taxon>
        <taxon>Neoteleostei</taxon>
        <taxon>Acanthomorphata</taxon>
        <taxon>Eupercaria</taxon>
        <taxon>Tetraodontiformes</taxon>
        <taxon>Tetradontoidea</taxon>
        <taxon>Tetraodontidae</taxon>
        <taxon>Takifugu</taxon>
    </lineage>
</organism>
<evidence type="ECO:0000313" key="4">
    <source>
        <dbReference type="Proteomes" id="UP000516260"/>
    </source>
</evidence>
<feature type="signal peptide" evidence="2">
    <location>
        <begin position="1"/>
        <end position="20"/>
    </location>
</feature>
<proteinExistence type="predicted"/>
<evidence type="ECO:0000256" key="2">
    <source>
        <dbReference type="SAM" id="SignalP"/>
    </source>
</evidence>